<gene>
    <name evidence="1" type="ORF">LPTSP3_g15900</name>
</gene>
<accession>A0ABM7UJ09</accession>
<organism evidence="1 2">
    <name type="scientific">Leptospira kobayashii</name>
    <dbReference type="NCBI Taxonomy" id="1917830"/>
    <lineage>
        <taxon>Bacteria</taxon>
        <taxon>Pseudomonadati</taxon>
        <taxon>Spirochaetota</taxon>
        <taxon>Spirochaetia</taxon>
        <taxon>Leptospirales</taxon>
        <taxon>Leptospiraceae</taxon>
        <taxon>Leptospira</taxon>
    </lineage>
</organism>
<evidence type="ECO:0008006" key="3">
    <source>
        <dbReference type="Google" id="ProtNLM"/>
    </source>
</evidence>
<dbReference type="Pfam" id="PF05751">
    <property type="entry name" value="FixH"/>
    <property type="match status" value="1"/>
</dbReference>
<dbReference type="InterPro" id="IPR008620">
    <property type="entry name" value="FixH"/>
</dbReference>
<proteinExistence type="predicted"/>
<dbReference type="RefSeq" id="WP_109019644.1">
    <property type="nucleotide sequence ID" value="NZ_AP025028.1"/>
</dbReference>
<name>A0ABM7UJ09_9LEPT</name>
<keyword evidence="2" id="KW-1185">Reference proteome</keyword>
<evidence type="ECO:0000313" key="2">
    <source>
        <dbReference type="Proteomes" id="UP000245263"/>
    </source>
</evidence>
<dbReference type="EMBL" id="AP025028">
    <property type="protein sequence ID" value="BDA78660.1"/>
    <property type="molecule type" value="Genomic_DNA"/>
</dbReference>
<reference evidence="1 2" key="1">
    <citation type="submission" date="2021-08" db="EMBL/GenBank/DDBJ databases">
        <title>Complete genome sequence of Leptospira kobayashii strain E30.</title>
        <authorList>
            <person name="Nakao R."/>
            <person name="Nakamura S."/>
            <person name="Masuzawa T."/>
            <person name="Koizumi N."/>
        </authorList>
    </citation>
    <scope>NUCLEOTIDE SEQUENCE [LARGE SCALE GENOMIC DNA]</scope>
    <source>
        <strain evidence="1 2">E30</strain>
    </source>
</reference>
<sequence length="161" mass="18144">MHKSLKQAFLLIGVTFLTLFLATFITVRIALAGHTPPVDSNYYEKGLNYDQTVATQKEMLSEGYDFEAAWFQKQTSLKPGKQTVAVKFIRGKETVSEADLKLKLERSATDSFNRTVKLKEISKGIYQGEIEIPFAGSWRAVLSANSKEGHLEKTRQIEIEP</sequence>
<protein>
    <recommendedName>
        <fullName evidence="3">FixH family protein</fullName>
    </recommendedName>
</protein>
<dbReference type="Proteomes" id="UP000245263">
    <property type="component" value="Chromosome 1"/>
</dbReference>
<evidence type="ECO:0000313" key="1">
    <source>
        <dbReference type="EMBL" id="BDA78660.1"/>
    </source>
</evidence>